<keyword evidence="3" id="KW-1185">Reference proteome</keyword>
<dbReference type="RefSeq" id="WP_166191157.1">
    <property type="nucleotide sequence ID" value="NZ_CP049811.1"/>
</dbReference>
<proteinExistence type="predicted"/>
<organism evidence="2 3">
    <name type="scientific">Pontivivens nitratireducens</name>
    <dbReference type="NCBI Taxonomy" id="2758038"/>
    <lineage>
        <taxon>Bacteria</taxon>
        <taxon>Pseudomonadati</taxon>
        <taxon>Pseudomonadota</taxon>
        <taxon>Alphaproteobacteria</taxon>
        <taxon>Rhodobacterales</taxon>
        <taxon>Paracoccaceae</taxon>
        <taxon>Pontivivens</taxon>
    </lineage>
</organism>
<name>A0A6G7VM94_9RHOB</name>
<reference evidence="2 3" key="1">
    <citation type="submission" date="2020-03" db="EMBL/GenBank/DDBJ databases">
        <title>Complete genome sequence of Monaibacterium sp. ALG8 with diverse plasmids.</title>
        <authorList>
            <person name="Sun C."/>
        </authorList>
    </citation>
    <scope>NUCLEOTIDE SEQUENCE [LARGE SCALE GENOMIC DNA]</scope>
    <source>
        <strain evidence="2 3">ALG8</strain>
    </source>
</reference>
<dbReference type="CDD" id="cd10035">
    <property type="entry name" value="UDG_like"/>
    <property type="match status" value="1"/>
</dbReference>
<accession>A0A6G7VM94</accession>
<dbReference type="InterPro" id="IPR036895">
    <property type="entry name" value="Uracil-DNA_glycosylase-like_sf"/>
</dbReference>
<evidence type="ECO:0000259" key="1">
    <source>
        <dbReference type="Pfam" id="PF03167"/>
    </source>
</evidence>
<protein>
    <submittedName>
        <fullName evidence="2">Uracil-DNA glycosylase</fullName>
    </submittedName>
</protein>
<dbReference type="Proteomes" id="UP000500791">
    <property type="component" value="Chromosome"/>
</dbReference>
<dbReference type="Pfam" id="PF03167">
    <property type="entry name" value="UDG"/>
    <property type="match status" value="1"/>
</dbReference>
<feature type="domain" description="Uracil-DNA glycosylase-like" evidence="1">
    <location>
        <begin position="89"/>
        <end position="197"/>
    </location>
</feature>
<evidence type="ECO:0000313" key="2">
    <source>
        <dbReference type="EMBL" id="QIK41052.1"/>
    </source>
</evidence>
<dbReference type="AlphaFoldDB" id="A0A6G7VM94"/>
<sequence length="225" mass="25748">MSSKEILNAIKQMDFEDTFNPYFERCSVYDSEDAAELRCHYLVEMLERAAASDLDAIWVGRDLGYRGGRRTGLALTDDVHFSDHLVRWGLDPKRPTYGDPVAERTAAVIWDILLRVNEPIFLWNVFPLHPFEKGDPFSNRAHNARERKAGTEILVKIVEYIKPRRIIAIGNDAFKVLSAACGEDRVSKVRHPSYGGQTEFLSTMRNLYEGEIIEREVDLFSHAKS</sequence>
<dbReference type="SUPFAM" id="SSF52141">
    <property type="entry name" value="Uracil-DNA glycosylase-like"/>
    <property type="match status" value="1"/>
</dbReference>
<dbReference type="Gene3D" id="3.40.470.10">
    <property type="entry name" value="Uracil-DNA glycosylase-like domain"/>
    <property type="match status" value="1"/>
</dbReference>
<dbReference type="KEGG" id="mon:G8E03_09880"/>
<gene>
    <name evidence="2" type="ORF">G8E03_09880</name>
</gene>
<dbReference type="InterPro" id="IPR005122">
    <property type="entry name" value="Uracil-DNA_glycosylase-like"/>
</dbReference>
<dbReference type="EMBL" id="CP049811">
    <property type="protein sequence ID" value="QIK41052.1"/>
    <property type="molecule type" value="Genomic_DNA"/>
</dbReference>
<evidence type="ECO:0000313" key="3">
    <source>
        <dbReference type="Proteomes" id="UP000500791"/>
    </source>
</evidence>